<dbReference type="Pfam" id="PF03703">
    <property type="entry name" value="bPH_2"/>
    <property type="match status" value="2"/>
</dbReference>
<evidence type="ECO:0000259" key="3">
    <source>
        <dbReference type="Pfam" id="PF03703"/>
    </source>
</evidence>
<gene>
    <name evidence="4" type="ORF">JD82_01422</name>
</gene>
<feature type="domain" description="YdbS-like PH" evidence="3">
    <location>
        <begin position="430"/>
        <end position="502"/>
    </location>
</feature>
<feature type="transmembrane region" description="Helical" evidence="2">
    <location>
        <begin position="383"/>
        <end position="403"/>
    </location>
</feature>
<comment type="caution">
    <text evidence="4">The sequence shown here is derived from an EMBL/GenBank/DDBJ whole genome shotgun (WGS) entry which is preliminary data.</text>
</comment>
<dbReference type="InterPro" id="IPR014529">
    <property type="entry name" value="UCP026631"/>
</dbReference>
<feature type="transmembrane region" description="Helical" evidence="2">
    <location>
        <begin position="236"/>
        <end position="266"/>
    </location>
</feature>
<sequence>MSTGPSDAPVPEPQDAGPQDAGPQDADAADWRRLDRRTVTASVLTVAGVCVAAAVPTAVGIGSVFWLGAVIVPAVLVALAGTVVVERLRLRKTRYRVLADRVELAKGIVVRTRRSVSRDRIRTVDLTAGPVARYLGVVTAKIDTGEQSASNASSLMLYAVARDEGERLRAELLDRARTDGAPRSEGRVATFDRRWVRYAPLSIVTPIVGAGAYGAVLQVSEWFGLQTGVIAWTIDVLGGLGLIGGIAVLVVVGVVIGLIGSLAVFVEMWWNYRLDREAGGTLRVRRGLFTARSISLEEERLRGIELVEPLGIRTAGGARVDAVATGLRSQGDQDQADRKTLLPAAPREEADRVAAAVLHEPVSPTSATLTAHPRAARGRRIRWALATVAVPVVTLAVLGWLLSLAVLAHLSWICAVIGVPVAVAWAFDAYRNLGHALSGDYLVVRSGSVRRGTVALQRRGVIGYTARQSVFQRRKGLMTLTATTAAGTGGYSAHDVDAAEGLAFAEEAVPGLFGPLLERR</sequence>
<dbReference type="PANTHER" id="PTHR34473">
    <property type="entry name" value="UPF0699 TRANSMEMBRANE PROTEIN YDBS"/>
    <property type="match status" value="1"/>
</dbReference>
<dbReference type="PANTHER" id="PTHR34473:SF2">
    <property type="entry name" value="UPF0699 TRANSMEMBRANE PROTEIN YDBT"/>
    <property type="match status" value="1"/>
</dbReference>
<feature type="transmembrane region" description="Helical" evidence="2">
    <location>
        <begin position="39"/>
        <end position="59"/>
    </location>
</feature>
<reference evidence="4 5" key="1">
    <citation type="submission" date="2019-07" db="EMBL/GenBank/DDBJ databases">
        <title>R&amp;d 2014.</title>
        <authorList>
            <person name="Klenk H.-P."/>
        </authorList>
    </citation>
    <scope>NUCLEOTIDE SEQUENCE [LARGE SCALE GENOMIC DNA]</scope>
    <source>
        <strain evidence="4 5">DSM 43194</strain>
    </source>
</reference>
<protein>
    <submittedName>
        <fullName evidence="4">Putative membrane protein</fullName>
    </submittedName>
</protein>
<feature type="domain" description="YdbS-like PH" evidence="3">
    <location>
        <begin position="91"/>
        <end position="171"/>
    </location>
</feature>
<dbReference type="AlphaFoldDB" id="A0A660CB89"/>
<evidence type="ECO:0000256" key="2">
    <source>
        <dbReference type="SAM" id="Phobius"/>
    </source>
</evidence>
<feature type="region of interest" description="Disordered" evidence="1">
    <location>
        <begin position="1"/>
        <end position="27"/>
    </location>
</feature>
<dbReference type="InterPro" id="IPR005182">
    <property type="entry name" value="YdbS-like_PH"/>
</dbReference>
<keyword evidence="5" id="KW-1185">Reference proteome</keyword>
<name>A0A660CB89_9PSEU</name>
<feature type="compositionally biased region" description="Low complexity" evidence="1">
    <location>
        <begin position="13"/>
        <end position="26"/>
    </location>
</feature>
<dbReference type="PIRSF" id="PIRSF026631">
    <property type="entry name" value="UCP026631"/>
    <property type="match status" value="1"/>
</dbReference>
<feature type="transmembrane region" description="Helical" evidence="2">
    <location>
        <begin position="65"/>
        <end position="85"/>
    </location>
</feature>
<keyword evidence="2" id="KW-1133">Transmembrane helix</keyword>
<feature type="transmembrane region" description="Helical" evidence="2">
    <location>
        <begin position="195"/>
        <end position="216"/>
    </location>
</feature>
<dbReference type="Proteomes" id="UP000317303">
    <property type="component" value="Unassembled WGS sequence"/>
</dbReference>
<dbReference type="EMBL" id="VLJV01000001">
    <property type="protein sequence ID" value="TWH19594.1"/>
    <property type="molecule type" value="Genomic_DNA"/>
</dbReference>
<keyword evidence="2" id="KW-0812">Transmembrane</keyword>
<accession>A0A660CB89</accession>
<evidence type="ECO:0000313" key="4">
    <source>
        <dbReference type="EMBL" id="TWH19594.1"/>
    </source>
</evidence>
<evidence type="ECO:0000313" key="5">
    <source>
        <dbReference type="Proteomes" id="UP000317303"/>
    </source>
</evidence>
<proteinExistence type="predicted"/>
<evidence type="ECO:0000256" key="1">
    <source>
        <dbReference type="SAM" id="MobiDB-lite"/>
    </source>
</evidence>
<dbReference type="RefSeq" id="WP_084705630.1">
    <property type="nucleotide sequence ID" value="NZ_JOIJ01000002.1"/>
</dbReference>
<feature type="transmembrane region" description="Helical" evidence="2">
    <location>
        <begin position="409"/>
        <end position="427"/>
    </location>
</feature>
<dbReference type="OrthoDB" id="4121259at2"/>
<organism evidence="4 5">
    <name type="scientific">Prauserella rugosa</name>
    <dbReference type="NCBI Taxonomy" id="43354"/>
    <lineage>
        <taxon>Bacteria</taxon>
        <taxon>Bacillati</taxon>
        <taxon>Actinomycetota</taxon>
        <taxon>Actinomycetes</taxon>
        <taxon>Pseudonocardiales</taxon>
        <taxon>Pseudonocardiaceae</taxon>
        <taxon>Prauserella</taxon>
    </lineage>
</organism>
<keyword evidence="2" id="KW-0472">Membrane</keyword>